<evidence type="ECO:0000313" key="3">
    <source>
        <dbReference type="EMBL" id="RDC60189.1"/>
    </source>
</evidence>
<gene>
    <name evidence="3" type="ORF">HME9302_01389</name>
</gene>
<organism evidence="3 4">
    <name type="scientific">Alteripontixanthobacter maritimus</name>
    <dbReference type="NCBI Taxonomy" id="2161824"/>
    <lineage>
        <taxon>Bacteria</taxon>
        <taxon>Pseudomonadati</taxon>
        <taxon>Pseudomonadota</taxon>
        <taxon>Alphaproteobacteria</taxon>
        <taxon>Sphingomonadales</taxon>
        <taxon>Erythrobacteraceae</taxon>
        <taxon>Alteripontixanthobacter</taxon>
    </lineage>
</organism>
<dbReference type="AlphaFoldDB" id="A0A369QB98"/>
<evidence type="ECO:0000256" key="1">
    <source>
        <dbReference type="SAM" id="MobiDB-lite"/>
    </source>
</evidence>
<dbReference type="Proteomes" id="UP000253727">
    <property type="component" value="Unassembled WGS sequence"/>
</dbReference>
<feature type="transmembrane region" description="Helical" evidence="2">
    <location>
        <begin position="24"/>
        <end position="44"/>
    </location>
</feature>
<keyword evidence="4" id="KW-1185">Reference proteome</keyword>
<keyword evidence="2" id="KW-0472">Membrane</keyword>
<name>A0A369QB98_9SPHN</name>
<dbReference type="EMBL" id="QBKA01000002">
    <property type="protein sequence ID" value="RDC60189.1"/>
    <property type="molecule type" value="Genomic_DNA"/>
</dbReference>
<keyword evidence="2" id="KW-0812">Transmembrane</keyword>
<feature type="region of interest" description="Disordered" evidence="1">
    <location>
        <begin position="1"/>
        <end position="20"/>
    </location>
</feature>
<dbReference type="RefSeq" id="WP_115366401.1">
    <property type="nucleotide sequence ID" value="NZ_QBKA01000002.1"/>
</dbReference>
<protein>
    <submittedName>
        <fullName evidence="3">Uncharacterized protein</fullName>
    </submittedName>
</protein>
<dbReference type="InterPro" id="IPR021730">
    <property type="entry name" value="YdbH"/>
</dbReference>
<sequence>MAASANDTEMPSEEPRRTGRKRRLVKRTLLAVVIALAAAIAIGWSSRDSIADRLIEDQLAELGLPATYQIERTGVDRQVLTNVVIGDPARPDLTIRRIVVMLEHRFGYPEIGRITLVEPRLYGSYRGGKLSFGTLDKVLFAEDGEGGLPDVDIALRDGRALLQTDYGPVGIKAEGEGVLADGFAGIVAIAAPDLAFAQCSATGSSVYGKLRIDDGKPLFEGPIRVAKLKCPDAGAQVAGLALNAELAGGADFASIDGTAALEARALSIQDASVGQALGDLKLAWRDGGLDLDYDISGRRGRFGAIAAGRINLEGALRARETFGRIEATARVEGSGLDTGNLTGSALDQLATAAEGTLLRPLLGKFRSALASNLPGGTFGADLTVRKTGSALTVLVPEGRVRNRSGPTLLSVSQVRLSELGPGVPRFSGNFAIAGPDMPQISGRMEQRAAGTPVLAVRMAEYRAANSSLAVPELVVSRRGDGSLSFNGAIEASGALPGGYARGMRLPVVGTYDRNGTLALWRSCTRIAFRRLEFADGALDGQSLTLCPARGRPILRAGADGFSFAAGASSLNLSGTLAGTPIRVASGPMGVAYPGKLSARSLDVTLGKAGSASRFTIDNLSANLSGDAFAGQFADAVITLDAVPLDIEQASGRWAYRGGRLDIADATFSLLDRKVEDRFEPLLASGAKLTLADSVITASAPLREPDSGRLVLVADLIHDLRNSTGSADLNVPELLFDDAMQPIDLTRLALGVVADVKGSVVGQGRIDWSPQAVTSSGRFTTAGLDLAAAFGPVTGASGTIVFDDLLGMTTAPDQRLAVKVVNPGIEVFDGALLYELRDGQFLAVKGGQWPFLGGELVLRPVTLDLLTEETRRYVLDITGLDAAEFIGRMELSNLDASGRFDGQIPLVFNPEGNGAVVGGRLDARPPGGNLSYVGALTYEDMTPYANFAFDALKSLDFKAMSIGMDGPLTGEIVTKVRFDGVSQGAGTRSNIITRRIGALPIRMNVNIRAPFYQLIASFKSLYDPASVRDPRSLGLIDADGNRLQTRILESELPIDEPGAVPTSPRAVLPQPAKPVQDEESEILP</sequence>
<evidence type="ECO:0000313" key="4">
    <source>
        <dbReference type="Proteomes" id="UP000253727"/>
    </source>
</evidence>
<comment type="caution">
    <text evidence="3">The sequence shown here is derived from an EMBL/GenBank/DDBJ whole genome shotgun (WGS) entry which is preliminary data.</text>
</comment>
<proteinExistence type="predicted"/>
<dbReference type="OrthoDB" id="7597031at2"/>
<dbReference type="Pfam" id="PF11739">
    <property type="entry name" value="YdbH-like"/>
    <property type="match status" value="1"/>
</dbReference>
<reference evidence="3 4" key="1">
    <citation type="submission" date="2018-04" db="EMBL/GenBank/DDBJ databases">
        <title>Altererythrobacter sp. HME9302 genome sequencing and assembly.</title>
        <authorList>
            <person name="Kang H."/>
            <person name="Kim H."/>
            <person name="Joh K."/>
        </authorList>
    </citation>
    <scope>NUCLEOTIDE SEQUENCE [LARGE SCALE GENOMIC DNA]</scope>
    <source>
        <strain evidence="3 4">HME9302</strain>
    </source>
</reference>
<feature type="region of interest" description="Disordered" evidence="1">
    <location>
        <begin position="1051"/>
        <end position="1083"/>
    </location>
</feature>
<keyword evidence="2" id="KW-1133">Transmembrane helix</keyword>
<evidence type="ECO:0000256" key="2">
    <source>
        <dbReference type="SAM" id="Phobius"/>
    </source>
</evidence>
<accession>A0A369QB98</accession>